<gene>
    <name evidence="2" type="ORF">ACH5RR_024819</name>
</gene>
<organism evidence="2 3">
    <name type="scientific">Cinchona calisaya</name>
    <dbReference type="NCBI Taxonomy" id="153742"/>
    <lineage>
        <taxon>Eukaryota</taxon>
        <taxon>Viridiplantae</taxon>
        <taxon>Streptophyta</taxon>
        <taxon>Embryophyta</taxon>
        <taxon>Tracheophyta</taxon>
        <taxon>Spermatophyta</taxon>
        <taxon>Magnoliopsida</taxon>
        <taxon>eudicotyledons</taxon>
        <taxon>Gunneridae</taxon>
        <taxon>Pentapetalae</taxon>
        <taxon>asterids</taxon>
        <taxon>lamiids</taxon>
        <taxon>Gentianales</taxon>
        <taxon>Rubiaceae</taxon>
        <taxon>Cinchonoideae</taxon>
        <taxon>Cinchoneae</taxon>
        <taxon>Cinchona</taxon>
    </lineage>
</organism>
<comment type="caution">
    <text evidence="2">The sequence shown here is derived from an EMBL/GenBank/DDBJ whole genome shotgun (WGS) entry which is preliminary data.</text>
</comment>
<dbReference type="EMBL" id="JBJUIK010000011">
    <property type="protein sequence ID" value="KAL3512102.1"/>
    <property type="molecule type" value="Genomic_DNA"/>
</dbReference>
<proteinExistence type="predicted"/>
<sequence length="110" mass="12105">METCFLSHPLARDKVKETKERAMNPLGAYCQASSNDPMVDDSSHSPHSSEPTSQPFVSLLDFCNGRMVEILEGCCQCWKLLHDGDVASAGSCYMMVILLPVYTTQTSSLL</sequence>
<evidence type="ECO:0000256" key="1">
    <source>
        <dbReference type="SAM" id="MobiDB-lite"/>
    </source>
</evidence>
<accession>A0ABD2Z1Z3</accession>
<reference evidence="2 3" key="1">
    <citation type="submission" date="2024-11" db="EMBL/GenBank/DDBJ databases">
        <title>A near-complete genome assembly of Cinchona calisaya.</title>
        <authorList>
            <person name="Lian D.C."/>
            <person name="Zhao X.W."/>
            <person name="Wei L."/>
        </authorList>
    </citation>
    <scope>NUCLEOTIDE SEQUENCE [LARGE SCALE GENOMIC DNA]</scope>
    <source>
        <tissue evidence="2">Nenye</tissue>
    </source>
</reference>
<name>A0ABD2Z1Z3_9GENT</name>
<evidence type="ECO:0000313" key="3">
    <source>
        <dbReference type="Proteomes" id="UP001630127"/>
    </source>
</evidence>
<keyword evidence="3" id="KW-1185">Reference proteome</keyword>
<protein>
    <submittedName>
        <fullName evidence="2">Uncharacterized protein</fullName>
    </submittedName>
</protein>
<dbReference type="Proteomes" id="UP001630127">
    <property type="component" value="Unassembled WGS sequence"/>
</dbReference>
<evidence type="ECO:0000313" key="2">
    <source>
        <dbReference type="EMBL" id="KAL3512102.1"/>
    </source>
</evidence>
<feature type="region of interest" description="Disordered" evidence="1">
    <location>
        <begin position="31"/>
        <end position="54"/>
    </location>
</feature>
<dbReference type="AlphaFoldDB" id="A0ABD2Z1Z3"/>